<sequence>MGAQIVIKGGTVYDGSGSPGVLADVAITDGKVVEVGPSLSGDRVLDATGHAVAPGFIDIHTHYDAQVFWDPALTPSCYHGVTTVVAGNCGFSIAPTRPEDRVLLAQTLEKVEDMDVAALAAGIPWDFETFPEYLASIERRGTVLNYSAYIGHTPLRMYVLGDAASDRVATPEEIDRMAALVREAMLAGAAGFATSFALTHRGADGKPIPSRWADRAEFEALFKAVGDTRRGVVEVTPGENLSIAEMYELQPSIGVPMTYTALLTMPNGSHLRNLELGRQGWAAGAQVWPQITCRPLNFSMTLLEPFTLNPNAEFASLMGTSVEARAAAYADPAWRARTKAIWANMMGMVPRFDTYEIMESAAHPELVGMKLSKIAADIGREPFDVLLDLALTEPDLKLRVKCVVANDDIAGIRELLADSGCTLGLSDAGAHVGQLCDAPMPTDLLGTWVREYEALTLEAAIRKLSGVQADLFGFADRGYLKPGYAADVMVFDPATVAPGPARRVRDFPADTERLTADAPVGVRHVLVNGTPIQIDGVQLPDALAARPGQMVKPSPRS</sequence>
<dbReference type="EMBL" id="CAFBMH010000056">
    <property type="protein sequence ID" value="CAB4912439.1"/>
    <property type="molecule type" value="Genomic_DNA"/>
</dbReference>
<gene>
    <name evidence="2" type="ORF">UFOPK2754_01270</name>
    <name evidence="3" type="ORF">UFOPK3139_00239</name>
    <name evidence="4" type="ORF">UFOPK3543_01596</name>
</gene>
<evidence type="ECO:0000313" key="4">
    <source>
        <dbReference type="EMBL" id="CAB4912439.1"/>
    </source>
</evidence>
<dbReference type="Gene3D" id="3.20.20.140">
    <property type="entry name" value="Metal-dependent hydrolases"/>
    <property type="match status" value="2"/>
</dbReference>
<accession>A0A6J6Z1G0</accession>
<evidence type="ECO:0000313" key="2">
    <source>
        <dbReference type="EMBL" id="CAB4742481.1"/>
    </source>
</evidence>
<dbReference type="Pfam" id="PF07969">
    <property type="entry name" value="Amidohydro_3"/>
    <property type="match status" value="1"/>
</dbReference>
<dbReference type="PANTHER" id="PTHR11647:SF1">
    <property type="entry name" value="COLLAPSIN RESPONSE MEDIATOR PROTEIN"/>
    <property type="match status" value="1"/>
</dbReference>
<proteinExistence type="predicted"/>
<dbReference type="EMBL" id="CAEZYR010000040">
    <property type="protein sequence ID" value="CAB4742481.1"/>
    <property type="molecule type" value="Genomic_DNA"/>
</dbReference>
<dbReference type="EMBL" id="CAFABA010000005">
    <property type="protein sequence ID" value="CAB4814313.1"/>
    <property type="molecule type" value="Genomic_DNA"/>
</dbReference>
<dbReference type="AlphaFoldDB" id="A0A6J6Z1G0"/>
<dbReference type="InterPro" id="IPR011059">
    <property type="entry name" value="Metal-dep_hydrolase_composite"/>
</dbReference>
<feature type="domain" description="Amidohydrolase 3" evidence="1">
    <location>
        <begin position="43"/>
        <end position="531"/>
    </location>
</feature>
<dbReference type="InterPro" id="IPR013108">
    <property type="entry name" value="Amidohydro_3"/>
</dbReference>
<protein>
    <submittedName>
        <fullName evidence="3">Unannotated protein</fullName>
    </submittedName>
</protein>
<dbReference type="InterPro" id="IPR050378">
    <property type="entry name" value="Metallo-dep_Hydrolases_sf"/>
</dbReference>
<name>A0A6J6Z1G0_9ZZZZ</name>
<dbReference type="GO" id="GO:0016812">
    <property type="term" value="F:hydrolase activity, acting on carbon-nitrogen (but not peptide) bonds, in cyclic amides"/>
    <property type="evidence" value="ECO:0007669"/>
    <property type="project" value="TreeGrafter"/>
</dbReference>
<dbReference type="SUPFAM" id="SSF51556">
    <property type="entry name" value="Metallo-dependent hydrolases"/>
    <property type="match status" value="1"/>
</dbReference>
<organism evidence="3">
    <name type="scientific">freshwater metagenome</name>
    <dbReference type="NCBI Taxonomy" id="449393"/>
    <lineage>
        <taxon>unclassified sequences</taxon>
        <taxon>metagenomes</taxon>
        <taxon>ecological metagenomes</taxon>
    </lineage>
</organism>
<evidence type="ECO:0000313" key="3">
    <source>
        <dbReference type="EMBL" id="CAB4814313.1"/>
    </source>
</evidence>
<dbReference type="PANTHER" id="PTHR11647">
    <property type="entry name" value="HYDRANTOINASE/DIHYDROPYRIMIDINASE FAMILY MEMBER"/>
    <property type="match status" value="1"/>
</dbReference>
<dbReference type="GO" id="GO:0005829">
    <property type="term" value="C:cytosol"/>
    <property type="evidence" value="ECO:0007669"/>
    <property type="project" value="TreeGrafter"/>
</dbReference>
<dbReference type="SUPFAM" id="SSF51338">
    <property type="entry name" value="Composite domain of metallo-dependent hydrolases"/>
    <property type="match status" value="1"/>
</dbReference>
<dbReference type="InterPro" id="IPR032466">
    <property type="entry name" value="Metal_Hydrolase"/>
</dbReference>
<reference evidence="3" key="1">
    <citation type="submission" date="2020-05" db="EMBL/GenBank/DDBJ databases">
        <authorList>
            <person name="Chiriac C."/>
            <person name="Salcher M."/>
            <person name="Ghai R."/>
            <person name="Kavagutti S V."/>
        </authorList>
    </citation>
    <scope>NUCLEOTIDE SEQUENCE</scope>
</reference>
<evidence type="ECO:0000259" key="1">
    <source>
        <dbReference type="Pfam" id="PF07969"/>
    </source>
</evidence>